<evidence type="ECO:0000256" key="1">
    <source>
        <dbReference type="SAM" id="Phobius"/>
    </source>
</evidence>
<feature type="transmembrane region" description="Helical" evidence="1">
    <location>
        <begin position="41"/>
        <end position="61"/>
    </location>
</feature>
<dbReference type="EMBL" id="JACQXR010000034">
    <property type="protein sequence ID" value="MBI4726140.1"/>
    <property type="molecule type" value="Genomic_DNA"/>
</dbReference>
<evidence type="ECO:0000313" key="3">
    <source>
        <dbReference type="EMBL" id="MBI4726140.1"/>
    </source>
</evidence>
<reference evidence="3" key="1">
    <citation type="submission" date="2020-07" db="EMBL/GenBank/DDBJ databases">
        <title>Huge and variable diversity of episymbiotic CPR bacteria and DPANN archaea in groundwater ecosystems.</title>
        <authorList>
            <person name="He C.Y."/>
            <person name="Keren R."/>
            <person name="Whittaker M."/>
            <person name="Farag I.F."/>
            <person name="Doudna J."/>
            <person name="Cate J.H.D."/>
            <person name="Banfield J.F."/>
        </authorList>
    </citation>
    <scope>NUCLEOTIDE SEQUENCE</scope>
    <source>
        <strain evidence="3">NC_groundwater_1520_Pr4_B-0.1um_53_5</strain>
    </source>
</reference>
<protein>
    <submittedName>
        <fullName evidence="3">YdcF family protein</fullName>
    </submittedName>
</protein>
<dbReference type="InterPro" id="IPR003848">
    <property type="entry name" value="DUF218"/>
</dbReference>
<name>A0A933MJX3_UNCT6</name>
<dbReference type="Pfam" id="PF02698">
    <property type="entry name" value="DUF218"/>
    <property type="match status" value="1"/>
</dbReference>
<evidence type="ECO:0000259" key="2">
    <source>
        <dbReference type="Pfam" id="PF02698"/>
    </source>
</evidence>
<comment type="caution">
    <text evidence="3">The sequence shown here is derived from an EMBL/GenBank/DDBJ whole genome shotgun (WGS) entry which is preliminary data.</text>
</comment>
<dbReference type="PANTHER" id="PTHR30336:SF4">
    <property type="entry name" value="ENVELOPE BIOGENESIS FACTOR ELYC"/>
    <property type="match status" value="1"/>
</dbReference>
<keyword evidence="1" id="KW-1133">Transmembrane helix</keyword>
<dbReference type="CDD" id="cd06259">
    <property type="entry name" value="YdcF-like"/>
    <property type="match status" value="1"/>
</dbReference>
<dbReference type="AlphaFoldDB" id="A0A933MJX3"/>
<dbReference type="GO" id="GO:0005886">
    <property type="term" value="C:plasma membrane"/>
    <property type="evidence" value="ECO:0007669"/>
    <property type="project" value="TreeGrafter"/>
</dbReference>
<dbReference type="GO" id="GO:0043164">
    <property type="term" value="P:Gram-negative-bacterium-type cell wall biogenesis"/>
    <property type="evidence" value="ECO:0007669"/>
    <property type="project" value="TreeGrafter"/>
</dbReference>
<keyword evidence="1" id="KW-0472">Membrane</keyword>
<organism evidence="3 4">
    <name type="scientific">candidate division TA06 bacterium</name>
    <dbReference type="NCBI Taxonomy" id="2250710"/>
    <lineage>
        <taxon>Bacteria</taxon>
        <taxon>Bacteria division TA06</taxon>
    </lineage>
</organism>
<evidence type="ECO:0000313" key="4">
    <source>
        <dbReference type="Proteomes" id="UP000736328"/>
    </source>
</evidence>
<feature type="transmembrane region" description="Helical" evidence="1">
    <location>
        <begin position="12"/>
        <end position="34"/>
    </location>
</feature>
<dbReference type="InterPro" id="IPR051599">
    <property type="entry name" value="Cell_Envelope_Assoc"/>
</dbReference>
<keyword evidence="1" id="KW-0812">Transmembrane</keyword>
<gene>
    <name evidence="3" type="ORF">HY768_02760</name>
</gene>
<dbReference type="Proteomes" id="UP000736328">
    <property type="component" value="Unassembled WGS sequence"/>
</dbReference>
<dbReference type="GO" id="GO:0000270">
    <property type="term" value="P:peptidoglycan metabolic process"/>
    <property type="evidence" value="ECO:0007669"/>
    <property type="project" value="TreeGrafter"/>
</dbReference>
<feature type="domain" description="DUF218" evidence="2">
    <location>
        <begin position="87"/>
        <end position="248"/>
    </location>
</feature>
<sequence>MHWILFLSKKILSYLLNPLTIILILLAFSAFLLWQKKHKKAGLYLLLLGLVAFIFASYGFIGNSLLKGLENRYPPLLDVSQATRAKWVVVLGASMTSDPKIPLTSQLSEGSVIRAIEGIRIWRQMKGSRLIFSGGAVFHAQSEAYGMARLARQLGVPDSGLLREDKSLDTDDQARLIKEIVKGDTIILVTSAAHMLRSVSLFKKQGVALIPAPTHFLIKDAPKFKPNRLFPNSGNIQAAETLFHEYLGLAWSKLRGRI</sequence>
<dbReference type="PANTHER" id="PTHR30336">
    <property type="entry name" value="INNER MEMBRANE PROTEIN, PROBABLE PERMEASE"/>
    <property type="match status" value="1"/>
</dbReference>
<dbReference type="Gene3D" id="3.40.50.620">
    <property type="entry name" value="HUPs"/>
    <property type="match status" value="1"/>
</dbReference>
<dbReference type="InterPro" id="IPR014729">
    <property type="entry name" value="Rossmann-like_a/b/a_fold"/>
</dbReference>
<accession>A0A933MJX3</accession>
<proteinExistence type="predicted"/>